<evidence type="ECO:0000313" key="2">
    <source>
        <dbReference type="EMBL" id="KAK2145018.1"/>
    </source>
</evidence>
<accession>A0AAD9J2T3</accession>
<dbReference type="Proteomes" id="UP001208570">
    <property type="component" value="Unassembled WGS sequence"/>
</dbReference>
<dbReference type="Gene3D" id="3.40.50.150">
    <property type="entry name" value="Vaccinia Virus protein VP39"/>
    <property type="match status" value="1"/>
</dbReference>
<dbReference type="NCBIfam" id="TIGR01444">
    <property type="entry name" value="fkbM_fam"/>
    <property type="match status" value="1"/>
</dbReference>
<evidence type="ECO:0008006" key="4">
    <source>
        <dbReference type="Google" id="ProtNLM"/>
    </source>
</evidence>
<protein>
    <recommendedName>
        <fullName evidence="4">Methyltransferase FkbM domain-containing protein</fullName>
    </recommendedName>
</protein>
<gene>
    <name evidence="2" type="ORF">LSH36_709g01039</name>
</gene>
<name>A0AAD9J2T3_9ANNE</name>
<feature type="signal peptide" evidence="1">
    <location>
        <begin position="1"/>
        <end position="25"/>
    </location>
</feature>
<evidence type="ECO:0000313" key="3">
    <source>
        <dbReference type="Proteomes" id="UP001208570"/>
    </source>
</evidence>
<dbReference type="PANTHER" id="PTHR34203">
    <property type="entry name" value="METHYLTRANSFERASE, FKBM FAMILY PROTEIN"/>
    <property type="match status" value="1"/>
</dbReference>
<reference evidence="2" key="1">
    <citation type="journal article" date="2023" name="Mol. Biol. Evol.">
        <title>Third-Generation Sequencing Reveals the Adaptive Role of the Epigenome in Three Deep-Sea Polychaetes.</title>
        <authorList>
            <person name="Perez M."/>
            <person name="Aroh O."/>
            <person name="Sun Y."/>
            <person name="Lan Y."/>
            <person name="Juniper S.K."/>
            <person name="Young C.R."/>
            <person name="Angers B."/>
            <person name="Qian P.Y."/>
        </authorList>
    </citation>
    <scope>NUCLEOTIDE SEQUENCE</scope>
    <source>
        <strain evidence="2">P08H-3</strain>
    </source>
</reference>
<dbReference type="SUPFAM" id="SSF53335">
    <property type="entry name" value="S-adenosyl-L-methionine-dependent methyltransferases"/>
    <property type="match status" value="1"/>
</dbReference>
<dbReference type="PANTHER" id="PTHR34203:SF15">
    <property type="entry name" value="SLL1173 PROTEIN"/>
    <property type="match status" value="1"/>
</dbReference>
<keyword evidence="3" id="KW-1185">Reference proteome</keyword>
<proteinExistence type="predicted"/>
<feature type="chain" id="PRO_5042214860" description="Methyltransferase FkbM domain-containing protein" evidence="1">
    <location>
        <begin position="26"/>
        <end position="214"/>
    </location>
</feature>
<dbReference type="InterPro" id="IPR029063">
    <property type="entry name" value="SAM-dependent_MTases_sf"/>
</dbReference>
<dbReference type="InterPro" id="IPR052514">
    <property type="entry name" value="SAM-dependent_MTase"/>
</dbReference>
<dbReference type="EMBL" id="JAODUP010000709">
    <property type="protein sequence ID" value="KAK2145018.1"/>
    <property type="molecule type" value="Genomic_DNA"/>
</dbReference>
<keyword evidence="1" id="KW-0732">Signal</keyword>
<dbReference type="AlphaFoldDB" id="A0AAD9J2T3"/>
<dbReference type="InterPro" id="IPR006342">
    <property type="entry name" value="FkbM_mtfrase"/>
</dbReference>
<evidence type="ECO:0000256" key="1">
    <source>
        <dbReference type="SAM" id="SignalP"/>
    </source>
</evidence>
<comment type="caution">
    <text evidence="2">The sequence shown here is derived from an EMBL/GenBank/DDBJ whole genome shotgun (WGS) entry which is preliminary data.</text>
</comment>
<sequence>MKNNLGRSFLTTFLLVPLLYLAIHTGDVTLIGHFSTTRTCKSCDIYDVRETSEFDFKCLQMKFVPRTPICIYPVKEDIYISRLIVNTGMWEKKEVMWTQDVLRTLNFIDIGTNIGVFSLTVAAMGHNVLSVEPKLENARRFHKAVKLGHLEDRVTLVTNAVNDKTGNCGLDVNPNNQGNIKIKDIGSNEQLNGTDKKKYTYMYNNERFGAIVQI</sequence>
<organism evidence="2 3">
    <name type="scientific">Paralvinella palmiformis</name>
    <dbReference type="NCBI Taxonomy" id="53620"/>
    <lineage>
        <taxon>Eukaryota</taxon>
        <taxon>Metazoa</taxon>
        <taxon>Spiralia</taxon>
        <taxon>Lophotrochozoa</taxon>
        <taxon>Annelida</taxon>
        <taxon>Polychaeta</taxon>
        <taxon>Sedentaria</taxon>
        <taxon>Canalipalpata</taxon>
        <taxon>Terebellida</taxon>
        <taxon>Terebelliformia</taxon>
        <taxon>Alvinellidae</taxon>
        <taxon>Paralvinella</taxon>
    </lineage>
</organism>